<keyword evidence="3 5" id="KW-1133">Transmembrane helix</keyword>
<sequence>MSKIIIVARRAEHVGISPIDFFSLGHFIMGYLTFLGFYGTFSIFFGIPLNFLYLLGNIFVSVIWEIVENVILFKLNFKFAHRRDSVINSIMDIFIFFVGGIIAMSIILLLDVSLFFLGTLLFLLSSLIFMDLYALIILKPVIAKQKEEQQNKKEKKV</sequence>
<keyword evidence="4 5" id="KW-0472">Membrane</keyword>
<keyword evidence="1" id="KW-1003">Cell membrane</keyword>
<dbReference type="Pfam" id="PF10755">
    <property type="entry name" value="DUF2585"/>
    <property type="match status" value="1"/>
</dbReference>
<evidence type="ECO:0000256" key="3">
    <source>
        <dbReference type="ARBA" id="ARBA00022989"/>
    </source>
</evidence>
<proteinExistence type="predicted"/>
<evidence type="ECO:0000256" key="4">
    <source>
        <dbReference type="ARBA" id="ARBA00023136"/>
    </source>
</evidence>
<dbReference type="InterPro" id="IPR019691">
    <property type="entry name" value="DUF2585"/>
</dbReference>
<evidence type="ECO:0000256" key="2">
    <source>
        <dbReference type="ARBA" id="ARBA00022692"/>
    </source>
</evidence>
<organism evidence="6">
    <name type="scientific">marine sediment metagenome</name>
    <dbReference type="NCBI Taxonomy" id="412755"/>
    <lineage>
        <taxon>unclassified sequences</taxon>
        <taxon>metagenomes</taxon>
        <taxon>ecological metagenomes</taxon>
    </lineage>
</organism>
<dbReference type="GO" id="GO:0005886">
    <property type="term" value="C:plasma membrane"/>
    <property type="evidence" value="ECO:0007669"/>
    <property type="project" value="InterPro"/>
</dbReference>
<evidence type="ECO:0000313" key="6">
    <source>
        <dbReference type="EMBL" id="KKN13604.1"/>
    </source>
</evidence>
<feature type="transmembrane region" description="Helical" evidence="5">
    <location>
        <begin position="114"/>
        <end position="138"/>
    </location>
</feature>
<comment type="caution">
    <text evidence="6">The sequence shown here is derived from an EMBL/GenBank/DDBJ whole genome shotgun (WGS) entry which is preliminary data.</text>
</comment>
<keyword evidence="2 5" id="KW-0812">Transmembrane</keyword>
<evidence type="ECO:0000256" key="1">
    <source>
        <dbReference type="ARBA" id="ARBA00022475"/>
    </source>
</evidence>
<name>A0A0F9N6M1_9ZZZZ</name>
<dbReference type="AlphaFoldDB" id="A0A0F9N6M1"/>
<evidence type="ECO:0000256" key="5">
    <source>
        <dbReference type="SAM" id="Phobius"/>
    </source>
</evidence>
<accession>A0A0F9N6M1</accession>
<dbReference type="EMBL" id="LAZR01003905">
    <property type="protein sequence ID" value="KKN13604.1"/>
    <property type="molecule type" value="Genomic_DNA"/>
</dbReference>
<reference evidence="6" key="1">
    <citation type="journal article" date="2015" name="Nature">
        <title>Complex archaea that bridge the gap between prokaryotes and eukaryotes.</title>
        <authorList>
            <person name="Spang A."/>
            <person name="Saw J.H."/>
            <person name="Jorgensen S.L."/>
            <person name="Zaremba-Niedzwiedzka K."/>
            <person name="Martijn J."/>
            <person name="Lind A.E."/>
            <person name="van Eijk R."/>
            <person name="Schleper C."/>
            <person name="Guy L."/>
            <person name="Ettema T.J."/>
        </authorList>
    </citation>
    <scope>NUCLEOTIDE SEQUENCE</scope>
</reference>
<feature type="transmembrane region" description="Helical" evidence="5">
    <location>
        <begin position="51"/>
        <end position="73"/>
    </location>
</feature>
<feature type="transmembrane region" description="Helical" evidence="5">
    <location>
        <begin position="85"/>
        <end position="108"/>
    </location>
</feature>
<protein>
    <submittedName>
        <fullName evidence="6">Uncharacterized protein</fullName>
    </submittedName>
</protein>
<gene>
    <name evidence="6" type="ORF">LCGC14_1004750</name>
</gene>
<feature type="transmembrane region" description="Helical" evidence="5">
    <location>
        <begin position="21"/>
        <end position="45"/>
    </location>
</feature>